<evidence type="ECO:0000313" key="2">
    <source>
        <dbReference type="EMBL" id="PND38108.1"/>
    </source>
</evidence>
<dbReference type="SUPFAM" id="SSF53756">
    <property type="entry name" value="UDP-Glycosyltransferase/glycogen phosphorylase"/>
    <property type="match status" value="1"/>
</dbReference>
<proteinExistence type="predicted"/>
<dbReference type="InterPro" id="IPR050194">
    <property type="entry name" value="Glycosyltransferase_grp1"/>
</dbReference>
<feature type="domain" description="Glycosyltransferase subfamily 4-like N-terminal" evidence="1">
    <location>
        <begin position="35"/>
        <end position="203"/>
    </location>
</feature>
<dbReference type="Proteomes" id="UP000235916">
    <property type="component" value="Unassembled WGS sequence"/>
</dbReference>
<dbReference type="PANTHER" id="PTHR45947:SF3">
    <property type="entry name" value="SULFOQUINOVOSYL TRANSFERASE SQD2"/>
    <property type="match status" value="1"/>
</dbReference>
<keyword evidence="3" id="KW-1185">Reference proteome</keyword>
<dbReference type="GO" id="GO:0016757">
    <property type="term" value="F:glycosyltransferase activity"/>
    <property type="evidence" value="ECO:0007669"/>
    <property type="project" value="UniProtKB-ARBA"/>
</dbReference>
<gene>
    <name evidence="2" type="ORF">C1O66_11645</name>
</gene>
<dbReference type="RefSeq" id="WP_102768028.1">
    <property type="nucleotide sequence ID" value="NZ_POSP01000003.1"/>
</dbReference>
<reference evidence="2 3" key="1">
    <citation type="submission" date="2018-01" db="EMBL/GenBank/DDBJ databases">
        <title>Draft genome sequence of Paucibacter aquatile CR182 isolated from freshwater of the Nakdong River.</title>
        <authorList>
            <person name="Choi A."/>
            <person name="Chung E.J."/>
        </authorList>
    </citation>
    <scope>NUCLEOTIDE SEQUENCE [LARGE SCALE GENOMIC DNA]</scope>
    <source>
        <strain evidence="2 3">CR182</strain>
    </source>
</reference>
<evidence type="ECO:0000259" key="1">
    <source>
        <dbReference type="Pfam" id="PF13439"/>
    </source>
</evidence>
<evidence type="ECO:0000313" key="3">
    <source>
        <dbReference type="Proteomes" id="UP000235916"/>
    </source>
</evidence>
<dbReference type="EMBL" id="POSP01000003">
    <property type="protein sequence ID" value="PND38108.1"/>
    <property type="molecule type" value="Genomic_DNA"/>
</dbReference>
<dbReference type="OrthoDB" id="9802525at2"/>
<sequence>MEPTPSADSIVVDNYPAAQRSLRIAFVTETYPPEVNGVAMTLARIVEGLHRRNHDVQLIRPRQDASDAAERSVRFHEVLMRGLPIPRYPNLRMGVPSKKALVQLWSLNRPDVVHIATEGALGWSALQAALHLKLPVCSDFRTNFHAYSRHYGIGWLYKPIMAYLRKFHNRTQCTMVPTEALKRDLEAGGFKQLTVVSRGVDTQQFSPSRRSAALRTEWGVADDDLVVVYVGRIAPEKNLAALTAAFEAIAQQQPRARLVVVGSGPQQAELQARWPQAIFAGQRKGEDLAAHYASGDLFLFPSLTETFGNVTTEAMASGLPVVAFNYAAAAQLIRSGENGLLVPMDDQAAFVRAALSLADQAALRRQMGAAACQTASELDWSAIVARFEGVLDSVMHRATVPSSLGAGLLAKASKKRPAV</sequence>
<name>A0A2N8KXB0_9BURK</name>
<organism evidence="2 3">
    <name type="scientific">Kinneretia aquatilis</name>
    <dbReference type="NCBI Taxonomy" id="2070761"/>
    <lineage>
        <taxon>Bacteria</taxon>
        <taxon>Pseudomonadati</taxon>
        <taxon>Pseudomonadota</taxon>
        <taxon>Betaproteobacteria</taxon>
        <taxon>Burkholderiales</taxon>
        <taxon>Sphaerotilaceae</taxon>
        <taxon>Roseateles</taxon>
    </lineage>
</organism>
<protein>
    <submittedName>
        <fullName evidence="2">Glycoside hydrolase</fullName>
    </submittedName>
</protein>
<dbReference type="CDD" id="cd03814">
    <property type="entry name" value="GT4-like"/>
    <property type="match status" value="1"/>
</dbReference>
<keyword evidence="2" id="KW-0378">Hydrolase</keyword>
<comment type="caution">
    <text evidence="2">The sequence shown here is derived from an EMBL/GenBank/DDBJ whole genome shotgun (WGS) entry which is preliminary data.</text>
</comment>
<dbReference type="GO" id="GO:0016787">
    <property type="term" value="F:hydrolase activity"/>
    <property type="evidence" value="ECO:0007669"/>
    <property type="project" value="UniProtKB-KW"/>
</dbReference>
<dbReference type="PANTHER" id="PTHR45947">
    <property type="entry name" value="SULFOQUINOVOSYL TRANSFERASE SQD2"/>
    <property type="match status" value="1"/>
</dbReference>
<dbReference type="Pfam" id="PF13692">
    <property type="entry name" value="Glyco_trans_1_4"/>
    <property type="match status" value="1"/>
</dbReference>
<accession>A0A2N8KXB0</accession>
<dbReference type="Gene3D" id="3.40.50.2000">
    <property type="entry name" value="Glycogen Phosphorylase B"/>
    <property type="match status" value="2"/>
</dbReference>
<dbReference type="InterPro" id="IPR028098">
    <property type="entry name" value="Glyco_trans_4-like_N"/>
</dbReference>
<dbReference type="AlphaFoldDB" id="A0A2N8KXB0"/>
<dbReference type="Pfam" id="PF13439">
    <property type="entry name" value="Glyco_transf_4"/>
    <property type="match status" value="1"/>
</dbReference>